<accession>A0A8H2XSP8</accession>
<protein>
    <submittedName>
        <fullName evidence="1">Uncharacterized protein</fullName>
    </submittedName>
</protein>
<comment type="caution">
    <text evidence="1">The sequence shown here is derived from an EMBL/GenBank/DDBJ whole genome shotgun (WGS) entry which is preliminary data.</text>
</comment>
<evidence type="ECO:0000313" key="2">
    <source>
        <dbReference type="Proteomes" id="UP000663840"/>
    </source>
</evidence>
<dbReference type="Proteomes" id="UP000663840">
    <property type="component" value="Unassembled WGS sequence"/>
</dbReference>
<organism evidence="1 2">
    <name type="scientific">Rhizoctonia solani</name>
    <dbReference type="NCBI Taxonomy" id="456999"/>
    <lineage>
        <taxon>Eukaryota</taxon>
        <taxon>Fungi</taxon>
        <taxon>Dikarya</taxon>
        <taxon>Basidiomycota</taxon>
        <taxon>Agaricomycotina</taxon>
        <taxon>Agaricomycetes</taxon>
        <taxon>Cantharellales</taxon>
        <taxon>Ceratobasidiaceae</taxon>
        <taxon>Rhizoctonia</taxon>
    </lineage>
</organism>
<reference evidence="1" key="1">
    <citation type="submission" date="2021-01" db="EMBL/GenBank/DDBJ databases">
        <authorList>
            <person name="Kaushik A."/>
        </authorList>
    </citation>
    <scope>NUCLEOTIDE SEQUENCE</scope>
    <source>
        <strain evidence="1">AG1-1A</strain>
    </source>
</reference>
<dbReference type="AlphaFoldDB" id="A0A8H2XSP8"/>
<sequence length="209" mass="24104">MTFNIVLPLNIVKSSTRLRKQQIFIEYKEFASVPNHPAFTDIPKPWQFPNTQSFLTRHENIHALWDYSDIRKGVKELAQHLDSDWPEWAATRTNAFGTIISDLFAHFLSWLNSLPAHARSGNVGSAFEQHLFAEAEARHTLEFWCDSGVPPPSWFHLSQKGEKWIMNPGQPVIPKAKGRPSWRYYHEMMKSDGSWTVVEALPEGGWVYV</sequence>
<gene>
    <name evidence="1" type="ORF">RDB_LOCUS69741</name>
</gene>
<proteinExistence type="predicted"/>
<name>A0A8H2XSP8_9AGAM</name>
<evidence type="ECO:0000313" key="1">
    <source>
        <dbReference type="EMBL" id="CAE6434433.1"/>
    </source>
</evidence>
<dbReference type="EMBL" id="CAJMWR010001794">
    <property type="protein sequence ID" value="CAE6434433.1"/>
    <property type="molecule type" value="Genomic_DNA"/>
</dbReference>